<name>A0A1N6FVA5_9RHOB</name>
<dbReference type="STRING" id="1217970.SAMN05444002_1985"/>
<evidence type="ECO:0000256" key="1">
    <source>
        <dbReference type="ARBA" id="ARBA00000830"/>
    </source>
</evidence>
<evidence type="ECO:0000256" key="2">
    <source>
        <dbReference type="ARBA" id="ARBA00004818"/>
    </source>
</evidence>
<dbReference type="CDD" id="cd01427">
    <property type="entry name" value="HAD_like"/>
    <property type="match status" value="1"/>
</dbReference>
<protein>
    <recommendedName>
        <fullName evidence="4">phosphoglycolate phosphatase</fullName>
        <ecNumber evidence="4">3.1.3.18</ecNumber>
    </recommendedName>
</protein>
<accession>A0A1N6FVA5</accession>
<dbReference type="Pfam" id="PF00702">
    <property type="entry name" value="Hydrolase"/>
    <property type="match status" value="1"/>
</dbReference>
<dbReference type="NCBIfam" id="TIGR01509">
    <property type="entry name" value="HAD-SF-IA-v3"/>
    <property type="match status" value="1"/>
</dbReference>
<evidence type="ECO:0000256" key="4">
    <source>
        <dbReference type="ARBA" id="ARBA00013078"/>
    </source>
</evidence>
<dbReference type="PANTHER" id="PTHR43434:SF1">
    <property type="entry name" value="PHOSPHOGLYCOLATE PHOSPHATASE"/>
    <property type="match status" value="1"/>
</dbReference>
<comment type="pathway">
    <text evidence="2">Organic acid metabolism; glycolate biosynthesis; glycolate from 2-phosphoglycolate: step 1/1.</text>
</comment>
<reference evidence="6" key="1">
    <citation type="submission" date="2016-11" db="EMBL/GenBank/DDBJ databases">
        <authorList>
            <person name="Varghese N."/>
            <person name="Submissions S."/>
        </authorList>
    </citation>
    <scope>NUCLEOTIDE SEQUENCE [LARGE SCALE GENOMIC DNA]</scope>
    <source>
        <strain evidence="6">DSM 29440</strain>
    </source>
</reference>
<proteinExistence type="inferred from homology"/>
<dbReference type="AlphaFoldDB" id="A0A1N6FVA5"/>
<dbReference type="EMBL" id="FSRL01000001">
    <property type="protein sequence ID" value="SIN99162.1"/>
    <property type="molecule type" value="Genomic_DNA"/>
</dbReference>
<dbReference type="PRINTS" id="PR00413">
    <property type="entry name" value="HADHALOGNASE"/>
</dbReference>
<dbReference type="NCBIfam" id="TIGR01549">
    <property type="entry name" value="HAD-SF-IA-v1"/>
    <property type="match status" value="1"/>
</dbReference>
<comment type="catalytic activity">
    <reaction evidence="1">
        <text>2-phosphoglycolate + H2O = glycolate + phosphate</text>
        <dbReference type="Rhea" id="RHEA:14369"/>
        <dbReference type="ChEBI" id="CHEBI:15377"/>
        <dbReference type="ChEBI" id="CHEBI:29805"/>
        <dbReference type="ChEBI" id="CHEBI:43474"/>
        <dbReference type="ChEBI" id="CHEBI:58033"/>
        <dbReference type="EC" id="3.1.3.18"/>
    </reaction>
</comment>
<dbReference type="InterPro" id="IPR023198">
    <property type="entry name" value="PGP-like_dom2"/>
</dbReference>
<evidence type="ECO:0000313" key="6">
    <source>
        <dbReference type="Proteomes" id="UP000184932"/>
    </source>
</evidence>
<comment type="similarity">
    <text evidence="3">Belongs to the HAD-like hydrolase superfamily. CbbY/CbbZ/Gph/YieH family.</text>
</comment>
<dbReference type="PANTHER" id="PTHR43434">
    <property type="entry name" value="PHOSPHOGLYCOLATE PHOSPHATASE"/>
    <property type="match status" value="1"/>
</dbReference>
<dbReference type="SFLD" id="SFLDS00003">
    <property type="entry name" value="Haloacid_Dehalogenase"/>
    <property type="match status" value="1"/>
</dbReference>
<evidence type="ECO:0000313" key="5">
    <source>
        <dbReference type="EMBL" id="SIN99162.1"/>
    </source>
</evidence>
<dbReference type="InterPro" id="IPR036412">
    <property type="entry name" value="HAD-like_sf"/>
</dbReference>
<gene>
    <name evidence="5" type="ORF">SAMN05444002_1985</name>
</gene>
<dbReference type="InterPro" id="IPR023214">
    <property type="entry name" value="HAD_sf"/>
</dbReference>
<dbReference type="Gene3D" id="1.10.150.240">
    <property type="entry name" value="Putative phosphatase, domain 2"/>
    <property type="match status" value="1"/>
</dbReference>
<dbReference type="GO" id="GO:0006281">
    <property type="term" value="P:DNA repair"/>
    <property type="evidence" value="ECO:0007669"/>
    <property type="project" value="TreeGrafter"/>
</dbReference>
<dbReference type="Proteomes" id="UP000184932">
    <property type="component" value="Unassembled WGS sequence"/>
</dbReference>
<dbReference type="EC" id="3.1.3.18" evidence="4"/>
<sequence length="230" mass="23745">MNLKGLLFDKDGTLFDYQKSWGSFTLGFIDDLASGDAVLARRLAAAMGIDPGTARFAPDSPIVAGTPEEVMCTVLPFMPGWSAQALTDRLNAAAAKAPQVPATELAPLLCDLRNKGFALGVATNDAEVAAREHIEAAGIGGAFDFLAGYDSGHGAKPDPGMCLAFARATNLNPGDCAMIGDSLHDLTAGRAAGMVCIAVCTGIAPAKEFAPFADVVLPDIGHIPGWLTGR</sequence>
<dbReference type="GO" id="GO:0008967">
    <property type="term" value="F:phosphoglycolate phosphatase activity"/>
    <property type="evidence" value="ECO:0007669"/>
    <property type="project" value="UniProtKB-EC"/>
</dbReference>
<evidence type="ECO:0000256" key="3">
    <source>
        <dbReference type="ARBA" id="ARBA00006171"/>
    </source>
</evidence>
<dbReference type="InterPro" id="IPR006439">
    <property type="entry name" value="HAD-SF_hydro_IA"/>
</dbReference>
<dbReference type="SFLD" id="SFLDG01129">
    <property type="entry name" value="C1.5:_HAD__Beta-PGM__Phosphata"/>
    <property type="match status" value="1"/>
</dbReference>
<dbReference type="RefSeq" id="WP_175570450.1">
    <property type="nucleotide sequence ID" value="NZ_FSRL01000001.1"/>
</dbReference>
<organism evidence="5 6">
    <name type="scientific">Vannielia litorea</name>
    <dbReference type="NCBI Taxonomy" id="1217970"/>
    <lineage>
        <taxon>Bacteria</taxon>
        <taxon>Pseudomonadati</taxon>
        <taxon>Pseudomonadota</taxon>
        <taxon>Alphaproteobacteria</taxon>
        <taxon>Rhodobacterales</taxon>
        <taxon>Paracoccaceae</taxon>
        <taxon>Vannielia</taxon>
    </lineage>
</organism>
<dbReference type="Gene3D" id="3.40.50.1000">
    <property type="entry name" value="HAD superfamily/HAD-like"/>
    <property type="match status" value="1"/>
</dbReference>
<dbReference type="InterPro" id="IPR050155">
    <property type="entry name" value="HAD-like_hydrolase_sf"/>
</dbReference>
<keyword evidence="6" id="KW-1185">Reference proteome</keyword>
<dbReference type="GO" id="GO:0005829">
    <property type="term" value="C:cytosol"/>
    <property type="evidence" value="ECO:0007669"/>
    <property type="project" value="TreeGrafter"/>
</dbReference>
<dbReference type="SUPFAM" id="SSF56784">
    <property type="entry name" value="HAD-like"/>
    <property type="match status" value="1"/>
</dbReference>